<name>A0ACB9KEU8_BAUVA</name>
<proteinExistence type="predicted"/>
<gene>
    <name evidence="1" type="ORF">L6164_035719</name>
</gene>
<comment type="caution">
    <text evidence="1">The sequence shown here is derived from an EMBL/GenBank/DDBJ whole genome shotgun (WGS) entry which is preliminary data.</text>
</comment>
<protein>
    <submittedName>
        <fullName evidence="1">Uncharacterized protein</fullName>
    </submittedName>
</protein>
<evidence type="ECO:0000313" key="1">
    <source>
        <dbReference type="EMBL" id="KAI4295702.1"/>
    </source>
</evidence>
<dbReference type="Proteomes" id="UP000828941">
    <property type="component" value="Chromosome 14"/>
</dbReference>
<keyword evidence="2" id="KW-1185">Reference proteome</keyword>
<sequence>MDTRLKSVTFLILLLASLFCFMLSASEARPLQLHYPSSSPGEGHRLKKLQNLGKIKDSGPSPGAGHSFQDLAVTDRSGPSPGQGHKVIINRKHL</sequence>
<accession>A0ACB9KEU8</accession>
<organism evidence="1 2">
    <name type="scientific">Bauhinia variegata</name>
    <name type="common">Purple orchid tree</name>
    <name type="synonym">Phanera variegata</name>
    <dbReference type="NCBI Taxonomy" id="167791"/>
    <lineage>
        <taxon>Eukaryota</taxon>
        <taxon>Viridiplantae</taxon>
        <taxon>Streptophyta</taxon>
        <taxon>Embryophyta</taxon>
        <taxon>Tracheophyta</taxon>
        <taxon>Spermatophyta</taxon>
        <taxon>Magnoliopsida</taxon>
        <taxon>eudicotyledons</taxon>
        <taxon>Gunneridae</taxon>
        <taxon>Pentapetalae</taxon>
        <taxon>rosids</taxon>
        <taxon>fabids</taxon>
        <taxon>Fabales</taxon>
        <taxon>Fabaceae</taxon>
        <taxon>Cercidoideae</taxon>
        <taxon>Cercideae</taxon>
        <taxon>Bauhiniinae</taxon>
        <taxon>Bauhinia</taxon>
    </lineage>
</organism>
<evidence type="ECO:0000313" key="2">
    <source>
        <dbReference type="Proteomes" id="UP000828941"/>
    </source>
</evidence>
<reference evidence="1 2" key="1">
    <citation type="journal article" date="2022" name="DNA Res.">
        <title>Chromosomal-level genome assembly of the orchid tree Bauhinia variegata (Leguminosae; Cercidoideae) supports the allotetraploid origin hypothesis of Bauhinia.</title>
        <authorList>
            <person name="Zhong Y."/>
            <person name="Chen Y."/>
            <person name="Zheng D."/>
            <person name="Pang J."/>
            <person name="Liu Y."/>
            <person name="Luo S."/>
            <person name="Meng S."/>
            <person name="Qian L."/>
            <person name="Wei D."/>
            <person name="Dai S."/>
            <person name="Zhou R."/>
        </authorList>
    </citation>
    <scope>NUCLEOTIDE SEQUENCE [LARGE SCALE GENOMIC DNA]</scope>
    <source>
        <strain evidence="1">BV-YZ2020</strain>
    </source>
</reference>
<dbReference type="EMBL" id="CM039439">
    <property type="protein sequence ID" value="KAI4295702.1"/>
    <property type="molecule type" value="Genomic_DNA"/>
</dbReference>